<sequence>MKQENEHTHPANGRKNPPAPEKNKAEIPERGMSAPGNAMDSVVFFRPEHTQETLRAVFPGFDPDIPLPLRLPPGVQKPEENGALREQISVEGILAGILSVFAWDPENPDKAYYQEIAGRIRPGLRGELSEAALIKIRNGDLELAEEIFRALKGMNPGDREATLNLALLYEQKAGKLAGAGKGGEAEQALAEAGHYYRESMAFDPPLPESFFNAGYFFLRTKEYKRAEEAFRTYCTLETKTDETAGVRKEKAERLLREIRENHLTDGHFRAACEAIRCGDEERGLEEIRFFLESRPKVWNAWFLLGWGLRRLERWQEAKQAFLQALELRRETDREDDLTPGEGLADICNEIAICTMEEGSLEESRKWLYAALEADPENTKIISNLGAVAWKAGNLQEAESFFRAAVEINPDDGTAALLLQQLKNSKKS</sequence>
<comment type="caution">
    <text evidence="5">The sequence shown here is derived from an EMBL/GenBank/DDBJ whole genome shotgun (WGS) entry which is preliminary data.</text>
</comment>
<dbReference type="Pfam" id="PF07719">
    <property type="entry name" value="TPR_2"/>
    <property type="match status" value="1"/>
</dbReference>
<dbReference type="AlphaFoldDB" id="A0A9D9EML3"/>
<dbReference type="PANTHER" id="PTHR44858:SF1">
    <property type="entry name" value="UDP-N-ACETYLGLUCOSAMINE--PEPTIDE N-ACETYLGLUCOSAMINYLTRANSFERASE SPINDLY-RELATED"/>
    <property type="match status" value="1"/>
</dbReference>
<dbReference type="InterPro" id="IPR019734">
    <property type="entry name" value="TPR_rpt"/>
</dbReference>
<gene>
    <name evidence="5" type="ORF">IAA96_02380</name>
</gene>
<evidence type="ECO:0000256" key="3">
    <source>
        <dbReference type="PROSITE-ProRule" id="PRU00339"/>
    </source>
</evidence>
<evidence type="ECO:0000256" key="4">
    <source>
        <dbReference type="SAM" id="MobiDB-lite"/>
    </source>
</evidence>
<feature type="repeat" description="TPR" evidence="3">
    <location>
        <begin position="378"/>
        <end position="411"/>
    </location>
</feature>
<feature type="repeat" description="TPR" evidence="3">
    <location>
        <begin position="298"/>
        <end position="331"/>
    </location>
</feature>
<keyword evidence="1" id="KW-0677">Repeat</keyword>
<dbReference type="SUPFAM" id="SSF48452">
    <property type="entry name" value="TPR-like"/>
    <property type="match status" value="2"/>
</dbReference>
<feature type="region of interest" description="Disordered" evidence="4">
    <location>
        <begin position="1"/>
        <end position="35"/>
    </location>
</feature>
<dbReference type="SMART" id="SM00028">
    <property type="entry name" value="TPR"/>
    <property type="match status" value="4"/>
</dbReference>
<dbReference type="Pfam" id="PF14559">
    <property type="entry name" value="TPR_19"/>
    <property type="match status" value="1"/>
</dbReference>
<evidence type="ECO:0000313" key="5">
    <source>
        <dbReference type="EMBL" id="MBO8449932.1"/>
    </source>
</evidence>
<dbReference type="Gene3D" id="1.25.40.10">
    <property type="entry name" value="Tetratricopeptide repeat domain"/>
    <property type="match status" value="2"/>
</dbReference>
<evidence type="ECO:0000256" key="2">
    <source>
        <dbReference type="ARBA" id="ARBA00022803"/>
    </source>
</evidence>
<proteinExistence type="predicted"/>
<name>A0A9D9EML3_9SPIR</name>
<dbReference type="PROSITE" id="PS50005">
    <property type="entry name" value="TPR"/>
    <property type="match status" value="2"/>
</dbReference>
<dbReference type="InterPro" id="IPR050498">
    <property type="entry name" value="Ycf3"/>
</dbReference>
<accession>A0A9D9EML3</accession>
<dbReference type="InterPro" id="IPR013105">
    <property type="entry name" value="TPR_2"/>
</dbReference>
<keyword evidence="2 3" id="KW-0802">TPR repeat</keyword>
<dbReference type="InterPro" id="IPR011990">
    <property type="entry name" value="TPR-like_helical_dom_sf"/>
</dbReference>
<evidence type="ECO:0000313" key="6">
    <source>
        <dbReference type="Proteomes" id="UP000823616"/>
    </source>
</evidence>
<organism evidence="5 6">
    <name type="scientific">Candidatus Avitreponema avistercoris</name>
    <dbReference type="NCBI Taxonomy" id="2840705"/>
    <lineage>
        <taxon>Bacteria</taxon>
        <taxon>Pseudomonadati</taxon>
        <taxon>Spirochaetota</taxon>
        <taxon>Spirochaetia</taxon>
        <taxon>Spirochaetales</taxon>
        <taxon>Candidatus Avitreponema</taxon>
    </lineage>
</organism>
<protein>
    <submittedName>
        <fullName evidence="5">Tetratricopeptide repeat protein</fullName>
    </submittedName>
</protein>
<reference evidence="5" key="1">
    <citation type="submission" date="2020-10" db="EMBL/GenBank/DDBJ databases">
        <authorList>
            <person name="Gilroy R."/>
        </authorList>
    </citation>
    <scope>NUCLEOTIDE SEQUENCE</scope>
    <source>
        <strain evidence="5">B3-4054</strain>
    </source>
</reference>
<evidence type="ECO:0000256" key="1">
    <source>
        <dbReference type="ARBA" id="ARBA00022737"/>
    </source>
</evidence>
<dbReference type="PANTHER" id="PTHR44858">
    <property type="entry name" value="TETRATRICOPEPTIDE REPEAT PROTEIN 6"/>
    <property type="match status" value="1"/>
</dbReference>
<dbReference type="Proteomes" id="UP000823616">
    <property type="component" value="Unassembled WGS sequence"/>
</dbReference>
<dbReference type="EMBL" id="JADIMS010000039">
    <property type="protein sequence ID" value="MBO8449932.1"/>
    <property type="molecule type" value="Genomic_DNA"/>
</dbReference>
<reference evidence="5" key="2">
    <citation type="journal article" date="2021" name="PeerJ">
        <title>Extensive microbial diversity within the chicken gut microbiome revealed by metagenomics and culture.</title>
        <authorList>
            <person name="Gilroy R."/>
            <person name="Ravi A."/>
            <person name="Getino M."/>
            <person name="Pursley I."/>
            <person name="Horton D.L."/>
            <person name="Alikhan N.F."/>
            <person name="Baker D."/>
            <person name="Gharbi K."/>
            <person name="Hall N."/>
            <person name="Watson M."/>
            <person name="Adriaenssens E.M."/>
            <person name="Foster-Nyarko E."/>
            <person name="Jarju S."/>
            <person name="Secka A."/>
            <person name="Antonio M."/>
            <person name="Oren A."/>
            <person name="Chaudhuri R.R."/>
            <person name="La Ragione R."/>
            <person name="Hildebrand F."/>
            <person name="Pallen M.J."/>
        </authorList>
    </citation>
    <scope>NUCLEOTIDE SEQUENCE</scope>
    <source>
        <strain evidence="5">B3-4054</strain>
    </source>
</reference>